<feature type="repeat" description="CXXCXGXG motif" evidence="9">
    <location>
        <begin position="232"/>
        <end position="239"/>
    </location>
</feature>
<feature type="repeat" description="CXXCXGXG motif" evidence="9">
    <location>
        <begin position="218"/>
        <end position="225"/>
    </location>
</feature>
<evidence type="ECO:0000256" key="11">
    <source>
        <dbReference type="SAM" id="MobiDB-lite"/>
    </source>
</evidence>
<feature type="region of interest" description="Disordered" evidence="11">
    <location>
        <begin position="34"/>
        <end position="71"/>
    </location>
</feature>
<dbReference type="CDD" id="cd10719">
    <property type="entry name" value="DnaJ_zf"/>
    <property type="match status" value="1"/>
</dbReference>
<keyword evidence="1 9" id="KW-0963">Cytoplasm</keyword>
<feature type="domain" description="CR-type" evidence="13">
    <location>
        <begin position="166"/>
        <end position="244"/>
    </location>
</feature>
<dbReference type="CDD" id="cd06257">
    <property type="entry name" value="DnaJ"/>
    <property type="match status" value="1"/>
</dbReference>
<dbReference type="InterPro" id="IPR036410">
    <property type="entry name" value="HSP_DnaJ_Cys-rich_dom_sf"/>
</dbReference>
<comment type="caution">
    <text evidence="14">The sequence shown here is derived from an EMBL/GenBank/DDBJ whole genome shotgun (WGS) entry which is preliminary data.</text>
</comment>
<dbReference type="SUPFAM" id="SSF49493">
    <property type="entry name" value="HSP40/DnaJ peptide-binding domain"/>
    <property type="match status" value="2"/>
</dbReference>
<dbReference type="InterPro" id="IPR002939">
    <property type="entry name" value="DnaJ_C"/>
</dbReference>
<dbReference type="SUPFAM" id="SSF57938">
    <property type="entry name" value="DnaJ/Hsp40 cysteine-rich domain"/>
    <property type="match status" value="1"/>
</dbReference>
<dbReference type="InterPro" id="IPR036869">
    <property type="entry name" value="J_dom_sf"/>
</dbReference>
<dbReference type="NCBIfam" id="NF010872">
    <property type="entry name" value="PRK14279.1"/>
    <property type="match status" value="1"/>
</dbReference>
<feature type="binding site" evidence="9">
    <location>
        <position position="235"/>
    </location>
    <ligand>
        <name>Zn(2+)</name>
        <dbReference type="ChEBI" id="CHEBI:29105"/>
        <label>1</label>
    </ligand>
</feature>
<dbReference type="NCBIfam" id="NF008035">
    <property type="entry name" value="PRK10767.1"/>
    <property type="match status" value="1"/>
</dbReference>
<reference evidence="14 15" key="1">
    <citation type="submission" date="2024-09" db="EMBL/GenBank/DDBJ databases">
        <authorList>
            <person name="Sun Q."/>
            <person name="Mori K."/>
        </authorList>
    </citation>
    <scope>NUCLEOTIDE SEQUENCE [LARGE SCALE GENOMIC DNA]</scope>
    <source>
        <strain evidence="14 15">CCM 7659</strain>
    </source>
</reference>
<keyword evidence="15" id="KW-1185">Reference proteome</keyword>
<evidence type="ECO:0000256" key="4">
    <source>
        <dbReference type="ARBA" id="ARBA00022737"/>
    </source>
</evidence>
<feature type="repeat" description="CXXCXGXG motif" evidence="9">
    <location>
        <begin position="179"/>
        <end position="186"/>
    </location>
</feature>
<dbReference type="Pfam" id="PF00684">
    <property type="entry name" value="DnaJ_CXXCXGXG"/>
    <property type="match status" value="1"/>
</dbReference>
<feature type="binding site" evidence="9">
    <location>
        <position position="218"/>
    </location>
    <ligand>
        <name>Zn(2+)</name>
        <dbReference type="ChEBI" id="CHEBI:29105"/>
        <label>2</label>
    </ligand>
</feature>
<comment type="subunit">
    <text evidence="9">Homodimer.</text>
</comment>
<dbReference type="Gene3D" id="2.60.260.20">
    <property type="entry name" value="Urease metallochaperone UreE, N-terminal domain"/>
    <property type="match status" value="2"/>
</dbReference>
<dbReference type="SUPFAM" id="SSF46565">
    <property type="entry name" value="Chaperone J-domain"/>
    <property type="match status" value="1"/>
</dbReference>
<dbReference type="RefSeq" id="WP_182633589.1">
    <property type="nucleotide sequence ID" value="NZ_JAALDM010000321.1"/>
</dbReference>
<feature type="binding site" evidence="9">
    <location>
        <position position="196"/>
    </location>
    <ligand>
        <name>Zn(2+)</name>
        <dbReference type="ChEBI" id="CHEBI:29105"/>
        <label>2</label>
    </ligand>
</feature>
<evidence type="ECO:0000256" key="7">
    <source>
        <dbReference type="ARBA" id="ARBA00023016"/>
    </source>
</evidence>
<evidence type="ECO:0000313" key="14">
    <source>
        <dbReference type="EMBL" id="MFB9259174.1"/>
    </source>
</evidence>
<comment type="cofactor">
    <cofactor evidence="9">
        <name>Zn(2+)</name>
        <dbReference type="ChEBI" id="CHEBI:29105"/>
    </cofactor>
    <text evidence="9">Binds 2 Zn(2+) ions per monomer.</text>
</comment>
<dbReference type="SMART" id="SM00271">
    <property type="entry name" value="DnaJ"/>
    <property type="match status" value="1"/>
</dbReference>
<dbReference type="InterPro" id="IPR001305">
    <property type="entry name" value="HSP_DnaJ_Cys-rich_dom"/>
</dbReference>
<dbReference type="InterPro" id="IPR001623">
    <property type="entry name" value="DnaJ_domain"/>
</dbReference>
<keyword evidence="4 9" id="KW-0677">Repeat</keyword>
<dbReference type="Gene3D" id="1.10.287.110">
    <property type="entry name" value="DnaJ domain"/>
    <property type="match status" value="1"/>
</dbReference>
<comment type="similarity">
    <text evidence="9">Belongs to the DnaJ family.</text>
</comment>
<feature type="binding site" evidence="9">
    <location>
        <position position="182"/>
    </location>
    <ligand>
        <name>Zn(2+)</name>
        <dbReference type="ChEBI" id="CHEBI:29105"/>
        <label>1</label>
    </ligand>
</feature>
<keyword evidence="5 9" id="KW-0863">Zinc-finger</keyword>
<keyword evidence="6 9" id="KW-0862">Zinc</keyword>
<keyword evidence="7 9" id="KW-0346">Stress response</keyword>
<sequence length="394" mass="40466">MSQREWVEKDYYAELGVSKTATQDEIRKAYRKLARENHPDSNPGNEAAEEKFKRVSEANDVVGDPAKRKEYDEFRAQVSSGGFGGFSPGGRGGGFTSQSDFDLGDLFGGGAGPAGGAGGFSDIFGGLFNQGRAGGGGAGRARAQRPSGGQDMETALTLSFREAALGETVQIKLSSASPCLTCHGSGAKPGTSPKVCGTCHGAGVTQRSQGAFGFAEPCSDCGGTGSKIDDPCSDCGGSGVTNRTRTINVKVPAGVSDGQRIRLAGQGEAGFRGAPSGDLYVTVTVQKDAVFSRDGGDLLVDLPVSYPELVQGSQVSVPTLTGRVTVKVPAGSRDGQILRVRGRGIARKSGTGDLKVTLRVATPPAGMAEAELAAYDEALRAAGFDPRSGWAGSA</sequence>
<evidence type="ECO:0000256" key="2">
    <source>
        <dbReference type="ARBA" id="ARBA00022705"/>
    </source>
</evidence>
<dbReference type="Gene3D" id="2.10.230.10">
    <property type="entry name" value="Heat shock protein DnaJ, cysteine-rich domain"/>
    <property type="match status" value="1"/>
</dbReference>
<comment type="function">
    <text evidence="9">Participates actively in the response to hyperosmotic and heat shock by preventing the aggregation of stress-denatured proteins and by disaggregating proteins, also in an autonomous, DnaK-independent fashion. Unfolded proteins bind initially to DnaJ; upon interaction with the DnaJ-bound protein, DnaK hydrolyzes its bound ATP, resulting in the formation of a stable complex. GrpE releases ADP from DnaK; ATP binding to DnaK triggers the release of the substrate protein, thus completing the reaction cycle. Several rounds of ATP-dependent interactions between DnaJ, DnaK and GrpE are required for fully efficient folding. Also involved, together with DnaK and GrpE, in the DNA replication of plasmids through activation of initiation proteins.</text>
</comment>
<accession>A0ABV5JN70</accession>
<organism evidence="14 15">
    <name type="scientific">Dietzia aerolata</name>
    <dbReference type="NCBI Taxonomy" id="595984"/>
    <lineage>
        <taxon>Bacteria</taxon>
        <taxon>Bacillati</taxon>
        <taxon>Actinomycetota</taxon>
        <taxon>Actinomycetes</taxon>
        <taxon>Mycobacteriales</taxon>
        <taxon>Dietziaceae</taxon>
        <taxon>Dietzia</taxon>
    </lineage>
</organism>
<dbReference type="PROSITE" id="PS50076">
    <property type="entry name" value="DNAJ_2"/>
    <property type="match status" value="1"/>
</dbReference>
<feature type="domain" description="J" evidence="12">
    <location>
        <begin position="10"/>
        <end position="75"/>
    </location>
</feature>
<evidence type="ECO:0000256" key="3">
    <source>
        <dbReference type="ARBA" id="ARBA00022723"/>
    </source>
</evidence>
<evidence type="ECO:0000256" key="1">
    <source>
        <dbReference type="ARBA" id="ARBA00022490"/>
    </source>
</evidence>
<evidence type="ECO:0000256" key="9">
    <source>
        <dbReference type="HAMAP-Rule" id="MF_01152"/>
    </source>
</evidence>
<evidence type="ECO:0000256" key="5">
    <source>
        <dbReference type="ARBA" id="ARBA00022771"/>
    </source>
</evidence>
<protein>
    <recommendedName>
        <fullName evidence="9">Chaperone protein DnaJ</fullName>
    </recommendedName>
</protein>
<dbReference type="InterPro" id="IPR012724">
    <property type="entry name" value="DnaJ"/>
</dbReference>
<evidence type="ECO:0000259" key="13">
    <source>
        <dbReference type="PROSITE" id="PS51188"/>
    </source>
</evidence>
<dbReference type="PANTHER" id="PTHR43096:SF54">
    <property type="entry name" value="CHAPERONE PROTEIN DNAJ 1"/>
    <property type="match status" value="1"/>
</dbReference>
<feature type="zinc finger region" description="CR-type" evidence="10">
    <location>
        <begin position="166"/>
        <end position="244"/>
    </location>
</feature>
<comment type="domain">
    <text evidence="9">The J domain is necessary and sufficient to stimulate DnaK ATPase activity. Zinc center 1 plays an important role in the autonomous, DnaK-independent chaperone activity of DnaJ. Zinc center 2 is essential for interaction with DnaK and for DnaJ activity.</text>
</comment>
<dbReference type="PRINTS" id="PR00625">
    <property type="entry name" value="JDOMAIN"/>
</dbReference>
<keyword evidence="3 9" id="KW-0479">Metal-binding</keyword>
<dbReference type="PROSITE" id="PS51188">
    <property type="entry name" value="ZF_CR"/>
    <property type="match status" value="1"/>
</dbReference>
<evidence type="ECO:0000256" key="8">
    <source>
        <dbReference type="ARBA" id="ARBA00023186"/>
    </source>
</evidence>
<feature type="binding site" evidence="9">
    <location>
        <position position="232"/>
    </location>
    <ligand>
        <name>Zn(2+)</name>
        <dbReference type="ChEBI" id="CHEBI:29105"/>
        <label>1</label>
    </ligand>
</feature>
<evidence type="ECO:0000256" key="10">
    <source>
        <dbReference type="PROSITE-ProRule" id="PRU00546"/>
    </source>
</evidence>
<dbReference type="CDD" id="cd10747">
    <property type="entry name" value="DnaJ_C"/>
    <property type="match status" value="1"/>
</dbReference>
<comment type="subcellular location">
    <subcellularLocation>
        <location evidence="9">Cytoplasm</location>
    </subcellularLocation>
</comment>
<feature type="binding site" evidence="9">
    <location>
        <position position="221"/>
    </location>
    <ligand>
        <name>Zn(2+)</name>
        <dbReference type="ChEBI" id="CHEBI:29105"/>
        <label>2</label>
    </ligand>
</feature>
<evidence type="ECO:0000259" key="12">
    <source>
        <dbReference type="PROSITE" id="PS50076"/>
    </source>
</evidence>
<feature type="repeat" description="CXXCXGXG motif" evidence="9">
    <location>
        <begin position="196"/>
        <end position="203"/>
    </location>
</feature>
<dbReference type="EMBL" id="JBHMDY010000004">
    <property type="protein sequence ID" value="MFB9259174.1"/>
    <property type="molecule type" value="Genomic_DNA"/>
</dbReference>
<evidence type="ECO:0000256" key="6">
    <source>
        <dbReference type="ARBA" id="ARBA00022833"/>
    </source>
</evidence>
<dbReference type="Proteomes" id="UP001589700">
    <property type="component" value="Unassembled WGS sequence"/>
</dbReference>
<keyword evidence="8 9" id="KW-0143">Chaperone</keyword>
<keyword evidence="2 9" id="KW-0235">DNA replication</keyword>
<dbReference type="Pfam" id="PF00226">
    <property type="entry name" value="DnaJ"/>
    <property type="match status" value="1"/>
</dbReference>
<name>A0ABV5JN70_9ACTN</name>
<evidence type="ECO:0000313" key="15">
    <source>
        <dbReference type="Proteomes" id="UP001589700"/>
    </source>
</evidence>
<dbReference type="InterPro" id="IPR008971">
    <property type="entry name" value="HSP40/DnaJ_pept-bd"/>
</dbReference>
<feature type="binding site" evidence="9">
    <location>
        <position position="199"/>
    </location>
    <ligand>
        <name>Zn(2+)</name>
        <dbReference type="ChEBI" id="CHEBI:29105"/>
        <label>2</label>
    </ligand>
</feature>
<feature type="binding site" evidence="9">
    <location>
        <position position="179"/>
    </location>
    <ligand>
        <name>Zn(2+)</name>
        <dbReference type="ChEBI" id="CHEBI:29105"/>
        <label>1</label>
    </ligand>
</feature>
<dbReference type="HAMAP" id="MF_01152">
    <property type="entry name" value="DnaJ"/>
    <property type="match status" value="1"/>
</dbReference>
<dbReference type="Pfam" id="PF01556">
    <property type="entry name" value="DnaJ_C"/>
    <property type="match status" value="1"/>
</dbReference>
<gene>
    <name evidence="9 14" type="primary">dnaJ</name>
    <name evidence="14" type="ORF">ACFFVD_05105</name>
</gene>
<dbReference type="PANTHER" id="PTHR43096">
    <property type="entry name" value="DNAJ HOMOLOG 1, MITOCHONDRIAL-RELATED"/>
    <property type="match status" value="1"/>
</dbReference>
<proteinExistence type="inferred from homology"/>
<feature type="compositionally biased region" description="Basic and acidic residues" evidence="11">
    <location>
        <begin position="48"/>
        <end position="57"/>
    </location>
</feature>